<keyword evidence="8" id="KW-1185">Reference proteome</keyword>
<evidence type="ECO:0000259" key="5">
    <source>
        <dbReference type="Pfam" id="PF00171"/>
    </source>
</evidence>
<feature type="active site" evidence="3">
    <location>
        <position position="235"/>
    </location>
</feature>
<keyword evidence="2 4" id="KW-0560">Oxidoreductase</keyword>
<name>A0A4U0RZ79_9ACTN</name>
<evidence type="ECO:0000313" key="7">
    <source>
        <dbReference type="EMBL" id="TKA05021.1"/>
    </source>
</evidence>
<dbReference type="AlphaFoldDB" id="A0A4U0RZ79"/>
<dbReference type="InterPro" id="IPR016163">
    <property type="entry name" value="Ald_DH_C"/>
</dbReference>
<dbReference type="InterPro" id="IPR029510">
    <property type="entry name" value="Ald_DH_CS_GLU"/>
</dbReference>
<evidence type="ECO:0000256" key="1">
    <source>
        <dbReference type="ARBA" id="ARBA00009986"/>
    </source>
</evidence>
<dbReference type="PROSITE" id="PS00687">
    <property type="entry name" value="ALDEHYDE_DEHYDR_GLU"/>
    <property type="match status" value="1"/>
</dbReference>
<dbReference type="PANTHER" id="PTHR11699">
    <property type="entry name" value="ALDEHYDE DEHYDROGENASE-RELATED"/>
    <property type="match status" value="1"/>
</dbReference>
<evidence type="ECO:0000313" key="8">
    <source>
        <dbReference type="Proteomes" id="UP000305778"/>
    </source>
</evidence>
<dbReference type="Proteomes" id="UP000305778">
    <property type="component" value="Unassembled WGS sequence"/>
</dbReference>
<dbReference type="SUPFAM" id="SSF53720">
    <property type="entry name" value="ALDH-like"/>
    <property type="match status" value="1"/>
</dbReference>
<evidence type="ECO:0000256" key="4">
    <source>
        <dbReference type="RuleBase" id="RU003345"/>
    </source>
</evidence>
<evidence type="ECO:0000256" key="2">
    <source>
        <dbReference type="ARBA" id="ARBA00023002"/>
    </source>
</evidence>
<dbReference type="InterPro" id="IPR015590">
    <property type="entry name" value="Aldehyde_DH_dom"/>
</dbReference>
<dbReference type="InterPro" id="IPR016161">
    <property type="entry name" value="Ald_DH/histidinol_DH"/>
</dbReference>
<proteinExistence type="inferred from homology"/>
<organism evidence="6 8">
    <name type="scientific">Actinacidiphila oryziradicis</name>
    <dbReference type="NCBI Taxonomy" id="2571141"/>
    <lineage>
        <taxon>Bacteria</taxon>
        <taxon>Bacillati</taxon>
        <taxon>Actinomycetota</taxon>
        <taxon>Actinomycetes</taxon>
        <taxon>Kitasatosporales</taxon>
        <taxon>Streptomycetaceae</taxon>
        <taxon>Actinacidiphila</taxon>
    </lineage>
</organism>
<dbReference type="Gene3D" id="3.40.605.10">
    <property type="entry name" value="Aldehyde Dehydrogenase, Chain A, domain 1"/>
    <property type="match status" value="1"/>
</dbReference>
<dbReference type="FunFam" id="3.40.309.10:FF:000009">
    <property type="entry name" value="Aldehyde dehydrogenase A"/>
    <property type="match status" value="1"/>
</dbReference>
<dbReference type="Pfam" id="PF00171">
    <property type="entry name" value="Aldedh"/>
    <property type="match status" value="1"/>
</dbReference>
<dbReference type="OrthoDB" id="6882680at2"/>
<dbReference type="InterPro" id="IPR016162">
    <property type="entry name" value="Ald_DH_N"/>
</dbReference>
<feature type="domain" description="Aldehyde dehydrogenase" evidence="5">
    <location>
        <begin position="14"/>
        <end position="457"/>
    </location>
</feature>
<evidence type="ECO:0000313" key="6">
    <source>
        <dbReference type="EMBL" id="TKA01048.1"/>
    </source>
</evidence>
<dbReference type="InterPro" id="IPR044086">
    <property type="entry name" value="LUC3-like"/>
</dbReference>
<dbReference type="EMBL" id="SUMC01000076">
    <property type="protein sequence ID" value="TKA01048.1"/>
    <property type="molecule type" value="Genomic_DNA"/>
</dbReference>
<comment type="caution">
    <text evidence="6">The sequence shown here is derived from an EMBL/GenBank/DDBJ whole genome shotgun (WGS) entry which is preliminary data.</text>
</comment>
<protein>
    <submittedName>
        <fullName evidence="6">Aldehyde dehydrogenase family protein</fullName>
    </submittedName>
</protein>
<gene>
    <name evidence="7" type="ORF">FCI23_33420</name>
    <name evidence="6" type="ORF">FCI23_41235</name>
</gene>
<dbReference type="Gene3D" id="3.40.309.10">
    <property type="entry name" value="Aldehyde Dehydrogenase, Chain A, domain 2"/>
    <property type="match status" value="1"/>
</dbReference>
<dbReference type="InterPro" id="IPR016160">
    <property type="entry name" value="Ald_DH_CS_CYS"/>
</dbReference>
<dbReference type="CDD" id="cd07106">
    <property type="entry name" value="ALDH_AldA-AAD23400"/>
    <property type="match status" value="1"/>
</dbReference>
<accession>A0A4U0RZ79</accession>
<sequence>MTIGGKSVAGAGGFGVVNPATGQVFAEAPDCSREQLDQAMAAAKAAGVSWRKDEDARRGAIKQAADALLTHTEDLAEVLSAEQGKPLKAAAYEITETARWLAATADLELPRTVLQDDASAYAEVVHRPLGVVAAITPWNFPLLLAGWKLGPALLAGNTVVIKPSPFTPLSTLRLGEIVASVLPPGVVNAVSGGDDLGAWMTSHPAVRKISFTGSVPTGKAVAAAAAPDLKRYTLELGGNDAAIVLDDADVATVERGLFWGAFINNGQICAGIKRIYVPERLHDELVEALAARARSVRVGAGTEKGVQLGPIQNLPQFERVRGLVADALDNGAVAAAGGKPFDRDGYFFEPTILTGVAEGTRIVDEEQFGPALPVIPYRDLDDAVERANNTDYGLSGSVWSPDLDRAAEVAARFDSGTAFVNDHLALQPYLPFGGSKWSGVGVENGPWGLAEFTELQVIYRNRK</sequence>
<dbReference type="GO" id="GO:0016620">
    <property type="term" value="F:oxidoreductase activity, acting on the aldehyde or oxo group of donors, NAD or NADP as acceptor"/>
    <property type="evidence" value="ECO:0007669"/>
    <property type="project" value="InterPro"/>
</dbReference>
<reference evidence="6 8" key="1">
    <citation type="submission" date="2019-04" db="EMBL/GenBank/DDBJ databases">
        <title>Streptomyces oryziradicis sp. nov., a novel actinomycete isolated from rhizosphere soil of rice (Oryza sativa L.).</title>
        <authorList>
            <person name="Li C."/>
        </authorList>
    </citation>
    <scope>NUCLEOTIDE SEQUENCE [LARGE SCALE GENOMIC DNA]</scope>
    <source>
        <strain evidence="6 8">NEAU-C40</strain>
    </source>
</reference>
<dbReference type="PROSITE" id="PS00070">
    <property type="entry name" value="ALDEHYDE_DEHYDR_CYS"/>
    <property type="match status" value="1"/>
</dbReference>
<dbReference type="EMBL" id="SUMC01000043">
    <property type="protein sequence ID" value="TKA05021.1"/>
    <property type="molecule type" value="Genomic_DNA"/>
</dbReference>
<comment type="similarity">
    <text evidence="1 4">Belongs to the aldehyde dehydrogenase family.</text>
</comment>
<dbReference type="FunFam" id="3.40.605.10:FF:000007">
    <property type="entry name" value="NAD/NADP-dependent betaine aldehyde dehydrogenase"/>
    <property type="match status" value="1"/>
</dbReference>
<evidence type="ECO:0000256" key="3">
    <source>
        <dbReference type="PROSITE-ProRule" id="PRU10007"/>
    </source>
</evidence>